<name>A0A134A6I5_9FUSO</name>
<dbReference type="Proteomes" id="UP000070483">
    <property type="component" value="Unassembled WGS sequence"/>
</dbReference>
<reference evidence="2" key="1">
    <citation type="submission" date="2016-01" db="EMBL/GenBank/DDBJ databases">
        <authorList>
            <person name="Mitreva M."/>
            <person name="Pepin K.H."/>
            <person name="Mihindukulasuriya K.A."/>
            <person name="Fulton R."/>
            <person name="Fronick C."/>
            <person name="O'Laughlin M."/>
            <person name="Miner T."/>
            <person name="Herter B."/>
            <person name="Rosa B.A."/>
            <person name="Cordes M."/>
            <person name="Tomlinson C."/>
            <person name="Wollam A."/>
            <person name="Palsikar V.B."/>
            <person name="Mardis E.R."/>
            <person name="Wilson R.K."/>
        </authorList>
    </citation>
    <scope>NUCLEOTIDE SEQUENCE [LARGE SCALE GENOMIC DNA]</scope>
    <source>
        <strain evidence="2">KA00185</strain>
    </source>
</reference>
<dbReference type="AlphaFoldDB" id="A0A134A6I5"/>
<proteinExistence type="predicted"/>
<dbReference type="RefSeq" id="WP_060918205.1">
    <property type="nucleotide sequence ID" value="NZ_KQ960091.1"/>
</dbReference>
<dbReference type="EMBL" id="LSDD01000113">
    <property type="protein sequence ID" value="KXB63302.1"/>
    <property type="molecule type" value="Genomic_DNA"/>
</dbReference>
<evidence type="ECO:0000313" key="2">
    <source>
        <dbReference type="Proteomes" id="UP000070483"/>
    </source>
</evidence>
<protein>
    <submittedName>
        <fullName evidence="1">Uncharacterized protein</fullName>
    </submittedName>
</protein>
<comment type="caution">
    <text evidence="1">The sequence shown here is derived from an EMBL/GenBank/DDBJ whole genome shotgun (WGS) entry which is preliminary data.</text>
</comment>
<dbReference type="OrthoDB" id="82742at2"/>
<dbReference type="PATRIC" id="fig|157687.3.peg.1554"/>
<gene>
    <name evidence="1" type="ORF">HMPREF3180_01562</name>
</gene>
<organism evidence="1 2">
    <name type="scientific">Leptotrichia wadei</name>
    <dbReference type="NCBI Taxonomy" id="157687"/>
    <lineage>
        <taxon>Bacteria</taxon>
        <taxon>Fusobacteriati</taxon>
        <taxon>Fusobacteriota</taxon>
        <taxon>Fusobacteriia</taxon>
        <taxon>Fusobacteriales</taxon>
        <taxon>Leptotrichiaceae</taxon>
        <taxon>Leptotrichia</taxon>
    </lineage>
</organism>
<evidence type="ECO:0000313" key="1">
    <source>
        <dbReference type="EMBL" id="KXB63302.1"/>
    </source>
</evidence>
<dbReference type="STRING" id="157687.HMPREF3180_01562"/>
<sequence>MDFGVTEKGFVLKSFTDIMKDIENRYKARLQDNNYILDFNTPEGIHSEAIGYELSQIWEELLEFNNQMNLNTATGIYLDFFGTLLRTLRKAGAYATGQVKITGEKNKVIPAQTIIKYAEKEYRLLSNVTLDKLDNNEYYGIGFIQALKIGEESNITSDVTFTTEYEGVAKITNDADVIGGANNESDSLYRERLKRKETVEQTATHAALYNGLMALENIKNVLILDPETEPATEAGTVKIFLEGTPDNKIFETILDLKADGILTLADSNAQTFEKKIKRGVFERKIIYNIIKYSTLLIKVEVLETKNLDEKDSRWTKQIQQEILNYINNLKTGESISYLKTYSEVLGIDDIRKINLKMGLTESDVAIQNFDKTFTVPVGQKFQINENNIEVIYV</sequence>
<accession>A0A134A6I5</accession>
<keyword evidence="2" id="KW-1185">Reference proteome</keyword>